<dbReference type="EMBL" id="BART01014288">
    <property type="protein sequence ID" value="GAG87021.1"/>
    <property type="molecule type" value="Genomic_DNA"/>
</dbReference>
<evidence type="ECO:0000313" key="2">
    <source>
        <dbReference type="EMBL" id="GAG87021.1"/>
    </source>
</evidence>
<keyword evidence="1" id="KW-1133">Transmembrane helix</keyword>
<proteinExistence type="predicted"/>
<dbReference type="AlphaFoldDB" id="X1CRZ5"/>
<keyword evidence="1" id="KW-0812">Transmembrane</keyword>
<protein>
    <submittedName>
        <fullName evidence="2">Uncharacterized protein</fullName>
    </submittedName>
</protein>
<feature type="transmembrane region" description="Helical" evidence="1">
    <location>
        <begin position="27"/>
        <end position="50"/>
    </location>
</feature>
<gene>
    <name evidence="2" type="ORF">S01H4_28619</name>
</gene>
<organism evidence="2">
    <name type="scientific">marine sediment metagenome</name>
    <dbReference type="NCBI Taxonomy" id="412755"/>
    <lineage>
        <taxon>unclassified sequences</taxon>
        <taxon>metagenomes</taxon>
        <taxon>ecological metagenomes</taxon>
    </lineage>
</organism>
<keyword evidence="1" id="KW-0472">Membrane</keyword>
<accession>X1CRZ5</accession>
<feature type="non-terminal residue" evidence="2">
    <location>
        <position position="53"/>
    </location>
</feature>
<name>X1CRZ5_9ZZZZ</name>
<reference evidence="2" key="1">
    <citation type="journal article" date="2014" name="Front. Microbiol.">
        <title>High frequency of phylogenetically diverse reductive dehalogenase-homologous genes in deep subseafloor sedimentary metagenomes.</title>
        <authorList>
            <person name="Kawai M."/>
            <person name="Futagami T."/>
            <person name="Toyoda A."/>
            <person name="Takaki Y."/>
            <person name="Nishi S."/>
            <person name="Hori S."/>
            <person name="Arai W."/>
            <person name="Tsubouchi T."/>
            <person name="Morono Y."/>
            <person name="Uchiyama I."/>
            <person name="Ito T."/>
            <person name="Fujiyama A."/>
            <person name="Inagaki F."/>
            <person name="Takami H."/>
        </authorList>
    </citation>
    <scope>NUCLEOTIDE SEQUENCE</scope>
    <source>
        <strain evidence="2">Expedition CK06-06</strain>
    </source>
</reference>
<comment type="caution">
    <text evidence="2">The sequence shown here is derived from an EMBL/GenBank/DDBJ whole genome shotgun (WGS) entry which is preliminary data.</text>
</comment>
<sequence length="53" mass="5898">MPNKIIIEIVNWNITNPLLRFLPFNPILLGLIGVVLLVGIVAGIYPAFYLSSF</sequence>
<evidence type="ECO:0000256" key="1">
    <source>
        <dbReference type="SAM" id="Phobius"/>
    </source>
</evidence>